<gene>
    <name evidence="2" type="ORF">S12H4_21099</name>
</gene>
<reference evidence="2" key="1">
    <citation type="journal article" date="2014" name="Front. Microbiol.">
        <title>High frequency of phylogenetically diverse reductive dehalogenase-homologous genes in deep subseafloor sedimentary metagenomes.</title>
        <authorList>
            <person name="Kawai M."/>
            <person name="Futagami T."/>
            <person name="Toyoda A."/>
            <person name="Takaki Y."/>
            <person name="Nishi S."/>
            <person name="Hori S."/>
            <person name="Arai W."/>
            <person name="Tsubouchi T."/>
            <person name="Morono Y."/>
            <person name="Uchiyama I."/>
            <person name="Ito T."/>
            <person name="Fujiyama A."/>
            <person name="Inagaki F."/>
            <person name="Takami H."/>
        </authorList>
    </citation>
    <scope>NUCLEOTIDE SEQUENCE</scope>
    <source>
        <strain evidence="2">Expedition CK06-06</strain>
    </source>
</reference>
<dbReference type="EMBL" id="BARW01010804">
    <property type="protein sequence ID" value="GAI80676.1"/>
    <property type="molecule type" value="Genomic_DNA"/>
</dbReference>
<comment type="caution">
    <text evidence="2">The sequence shown here is derived from an EMBL/GenBank/DDBJ whole genome shotgun (WGS) entry which is preliminary data.</text>
</comment>
<name>X1SNF1_9ZZZZ</name>
<evidence type="ECO:0000259" key="1">
    <source>
        <dbReference type="Pfam" id="PF09369"/>
    </source>
</evidence>
<dbReference type="InterPro" id="IPR018973">
    <property type="entry name" value="MZB"/>
</dbReference>
<dbReference type="AlphaFoldDB" id="X1SNF1"/>
<dbReference type="Pfam" id="PF09369">
    <property type="entry name" value="MZB"/>
    <property type="match status" value="1"/>
</dbReference>
<feature type="non-terminal residue" evidence="2">
    <location>
        <position position="1"/>
    </location>
</feature>
<protein>
    <recommendedName>
        <fullName evidence="1">MrfA-like Zn-binding domain-containing protein</fullName>
    </recommendedName>
</protein>
<organism evidence="2">
    <name type="scientific">marine sediment metagenome</name>
    <dbReference type="NCBI Taxonomy" id="412755"/>
    <lineage>
        <taxon>unclassified sequences</taxon>
        <taxon>metagenomes</taxon>
        <taxon>ecological metagenomes</taxon>
    </lineage>
</organism>
<evidence type="ECO:0000313" key="2">
    <source>
        <dbReference type="EMBL" id="GAI80676.1"/>
    </source>
</evidence>
<dbReference type="InterPro" id="IPR047721">
    <property type="entry name" value="DrmB"/>
</dbReference>
<feature type="domain" description="MrfA-like Zn-binding" evidence="1">
    <location>
        <begin position="110"/>
        <end position="207"/>
    </location>
</feature>
<proteinExistence type="predicted"/>
<dbReference type="NCBIfam" id="NF038324">
    <property type="entry name" value="DrmB_fam"/>
    <property type="match status" value="1"/>
</dbReference>
<accession>X1SNF1</accession>
<sequence length="245" mass="27139">WIDKVMMTKRLREVRALVSFTRLDPPSAADDKVRRAPLASHQMNWLPAIEVIGEGVFLKLNLHELGKWENSDPVKKRALIINDNYAQKFRNLNLNPDRIITPRLVMIHTLAHVLINQWSLDCGYPAASLRERLYASEDMAGLLIYTASTDSAGSLGGIVAQADPDRLEEALINAISRTSWCSADPLCIETEARGTDALNLAACHACVLLPEVSCEEHNVLLDRALLVGTPDDPSIGFFSELAQQD</sequence>